<comment type="caution">
    <text evidence="2">The sequence shown here is derived from an EMBL/GenBank/DDBJ whole genome shotgun (WGS) entry which is preliminary data.</text>
</comment>
<keyword evidence="3" id="KW-1185">Reference proteome</keyword>
<evidence type="ECO:0000256" key="1">
    <source>
        <dbReference type="SAM" id="MobiDB-lite"/>
    </source>
</evidence>
<feature type="region of interest" description="Disordered" evidence="1">
    <location>
        <begin position="329"/>
        <end position="360"/>
    </location>
</feature>
<name>A0AAD6YEG6_9AGAR</name>
<feature type="compositionally biased region" description="Basic and acidic residues" evidence="1">
    <location>
        <begin position="291"/>
        <end position="304"/>
    </location>
</feature>
<organism evidence="2 3">
    <name type="scientific">Mycena pura</name>
    <dbReference type="NCBI Taxonomy" id="153505"/>
    <lineage>
        <taxon>Eukaryota</taxon>
        <taxon>Fungi</taxon>
        <taxon>Dikarya</taxon>
        <taxon>Basidiomycota</taxon>
        <taxon>Agaricomycotina</taxon>
        <taxon>Agaricomycetes</taxon>
        <taxon>Agaricomycetidae</taxon>
        <taxon>Agaricales</taxon>
        <taxon>Marasmiineae</taxon>
        <taxon>Mycenaceae</taxon>
        <taxon>Mycena</taxon>
    </lineage>
</organism>
<proteinExistence type="predicted"/>
<protein>
    <submittedName>
        <fullName evidence="2">Uncharacterized protein</fullName>
    </submittedName>
</protein>
<dbReference type="EMBL" id="JARJCW010000014">
    <property type="protein sequence ID" value="KAJ7216999.1"/>
    <property type="molecule type" value="Genomic_DNA"/>
</dbReference>
<evidence type="ECO:0000313" key="2">
    <source>
        <dbReference type="EMBL" id="KAJ7216999.1"/>
    </source>
</evidence>
<feature type="compositionally biased region" description="Basic and acidic residues" evidence="1">
    <location>
        <begin position="329"/>
        <end position="351"/>
    </location>
</feature>
<evidence type="ECO:0000313" key="3">
    <source>
        <dbReference type="Proteomes" id="UP001219525"/>
    </source>
</evidence>
<accession>A0AAD6YEG6</accession>
<reference evidence="2" key="1">
    <citation type="submission" date="2023-03" db="EMBL/GenBank/DDBJ databases">
        <title>Massive genome expansion in bonnet fungi (Mycena s.s.) driven by repeated elements and novel gene families across ecological guilds.</title>
        <authorList>
            <consortium name="Lawrence Berkeley National Laboratory"/>
            <person name="Harder C.B."/>
            <person name="Miyauchi S."/>
            <person name="Viragh M."/>
            <person name="Kuo A."/>
            <person name="Thoen E."/>
            <person name="Andreopoulos B."/>
            <person name="Lu D."/>
            <person name="Skrede I."/>
            <person name="Drula E."/>
            <person name="Henrissat B."/>
            <person name="Morin E."/>
            <person name="Kohler A."/>
            <person name="Barry K."/>
            <person name="LaButti K."/>
            <person name="Morin E."/>
            <person name="Salamov A."/>
            <person name="Lipzen A."/>
            <person name="Mereny Z."/>
            <person name="Hegedus B."/>
            <person name="Baldrian P."/>
            <person name="Stursova M."/>
            <person name="Weitz H."/>
            <person name="Taylor A."/>
            <person name="Grigoriev I.V."/>
            <person name="Nagy L.G."/>
            <person name="Martin F."/>
            <person name="Kauserud H."/>
        </authorList>
    </citation>
    <scope>NUCLEOTIDE SEQUENCE</scope>
    <source>
        <strain evidence="2">9144</strain>
    </source>
</reference>
<dbReference type="Proteomes" id="UP001219525">
    <property type="component" value="Unassembled WGS sequence"/>
</dbReference>
<feature type="compositionally biased region" description="Low complexity" evidence="1">
    <location>
        <begin position="133"/>
        <end position="147"/>
    </location>
</feature>
<feature type="region of interest" description="Disordered" evidence="1">
    <location>
        <begin position="77"/>
        <end position="313"/>
    </location>
</feature>
<dbReference type="AlphaFoldDB" id="A0AAD6YEG6"/>
<gene>
    <name evidence="2" type="ORF">GGX14DRAFT_390839</name>
</gene>
<sequence length="360" mass="39519">MNCITKFKHATLTKHCEIGNSRQWPRGFFLRHPRAPASNFCTFVDPSISLMSTRQRARKSTKPTTTRASRAAFVSQVETDDDDRVSDAADLPPPLPYPLPITGITYDRRDRGDEGDSPSSPINPLGAAPKIAVPPAQHPHQSPAAVASASSRTAIASWRHDVASSHDTGASPRNRPSSLERRTSQNPMTAPGGASRYFEPAPTMYQPSGESRYYGPEITSHRGRSVPSAPFLDTNEPSVFATPLSRNPEPSANFFDVIPPPLPTARTSSVSVMSANAREARRPVGGSSPGDVRRREEALNRVRNEMNAPNTSTEEVKFAQYLFAMDAEKQRDEERRELARRAVADSKEQARALEPTPNTH</sequence>
<feature type="compositionally biased region" description="Polar residues" evidence="1">
    <location>
        <begin position="265"/>
        <end position="274"/>
    </location>
</feature>